<dbReference type="SUPFAM" id="SSF52091">
    <property type="entry name" value="SpoIIaa-like"/>
    <property type="match status" value="1"/>
</dbReference>
<dbReference type="RefSeq" id="XP_025414090.1">
    <property type="nucleotide sequence ID" value="XM_025558305.1"/>
</dbReference>
<evidence type="ECO:0000256" key="1">
    <source>
        <dbReference type="ARBA" id="ARBA00004141"/>
    </source>
</evidence>
<evidence type="ECO:0000313" key="13">
    <source>
        <dbReference type="RefSeq" id="XP_025414090.1"/>
    </source>
</evidence>
<gene>
    <name evidence="7" type="primary">Slc26a11_1</name>
    <name evidence="9 10 11 12 13 14" type="synonym">LOC112686138</name>
    <name evidence="7" type="ORF">g.153888</name>
</gene>
<evidence type="ECO:0000313" key="10">
    <source>
        <dbReference type="RefSeq" id="XP_025414086.1"/>
    </source>
</evidence>
<evidence type="ECO:0000256" key="2">
    <source>
        <dbReference type="ARBA" id="ARBA00022692"/>
    </source>
</evidence>
<feature type="transmembrane region" description="Helical" evidence="5">
    <location>
        <begin position="64"/>
        <end position="80"/>
    </location>
</feature>
<keyword evidence="8" id="KW-1185">Reference proteome</keyword>
<keyword evidence="4 5" id="KW-0472">Membrane</keyword>
<dbReference type="CDD" id="cd07042">
    <property type="entry name" value="STAS_SulP_like_sulfate_transporter"/>
    <property type="match status" value="1"/>
</dbReference>
<feature type="transmembrane region" description="Helical" evidence="5">
    <location>
        <begin position="364"/>
        <end position="384"/>
    </location>
</feature>
<dbReference type="PANTHER" id="PTHR11814">
    <property type="entry name" value="SULFATE TRANSPORTER"/>
    <property type="match status" value="1"/>
</dbReference>
<feature type="transmembrane region" description="Helical" evidence="5">
    <location>
        <begin position="184"/>
        <end position="202"/>
    </location>
</feature>
<evidence type="ECO:0000313" key="8">
    <source>
        <dbReference type="Proteomes" id="UP000694846"/>
    </source>
</evidence>
<feature type="transmembrane region" description="Helical" evidence="5">
    <location>
        <begin position="222"/>
        <end position="247"/>
    </location>
</feature>
<dbReference type="RefSeq" id="XP_025414087.1">
    <property type="nucleotide sequence ID" value="XM_025558302.1"/>
</dbReference>
<evidence type="ECO:0000256" key="3">
    <source>
        <dbReference type="ARBA" id="ARBA00022989"/>
    </source>
</evidence>
<dbReference type="RefSeq" id="XP_025414088.1">
    <property type="nucleotide sequence ID" value="XM_025558303.1"/>
</dbReference>
<organism evidence="7">
    <name type="scientific">Sipha flava</name>
    <name type="common">yellow sugarcane aphid</name>
    <dbReference type="NCBI Taxonomy" id="143950"/>
    <lineage>
        <taxon>Eukaryota</taxon>
        <taxon>Metazoa</taxon>
        <taxon>Ecdysozoa</taxon>
        <taxon>Arthropoda</taxon>
        <taxon>Hexapoda</taxon>
        <taxon>Insecta</taxon>
        <taxon>Pterygota</taxon>
        <taxon>Neoptera</taxon>
        <taxon>Paraneoptera</taxon>
        <taxon>Hemiptera</taxon>
        <taxon>Sternorrhyncha</taxon>
        <taxon>Aphidomorpha</taxon>
        <taxon>Aphidoidea</taxon>
        <taxon>Aphididae</taxon>
        <taxon>Sipha</taxon>
    </lineage>
</organism>
<comment type="subcellular location">
    <subcellularLocation>
        <location evidence="1">Membrane</location>
        <topology evidence="1">Multi-pass membrane protein</topology>
    </subcellularLocation>
</comment>
<sequence length="615" mass="66684">MVVHSGACGDRVRGVLCGYLPILTWMPGYRKSDLLYDAVSGITVALTLMPQAIAYASLAGLDPLFGLYSACFGGLMYIIFGSVRQITIGPASVVALLTFNYVNPAFPTTAVILCFVSGIVEVVCGFLHLGFVVEFVSMPVTGGFTTAAAIIMASSQLKDLFGVSYKAKNSMEMWIKFISNIKNIRMTDTAMGLICIITLIGLKSLKSLKVDAKGMRSKLCSILLFVLTTGSNVLVVIVSSAVAYASIDQNQSPLVLTGHIASGIPQFRFPFLDYEDEDEKFTFFEGLSRLWPGAIVVPLVSILSTVSVAKAFSGGKVIDASQEMVALGMCNIFGSFMGSMPVAGSMTRSALNHTTGVRTTFSSIFTSILGMLSLLYLTPVLYYIPKASLSAVLICAVTSMVRYDMVISLWKTNKRDLVPFATSFVACLIFGVELGLLFGICVDLLCVLYRSARPSISIEKTTNSTGHVKWIVKPSSGLMFPAVDYMRQKIIEELSPLDRASKPSVIIVNCTHFDKIDFTAAQGIKSLVNELNVESCRLELVNAKRSVATILEATLHVKILNVPSIQDSPKKCNTRNLNSGPNDQFGIPVNSTGYNDIESMTLNEMKIKNECERMA</sequence>
<dbReference type="GO" id="GO:0008271">
    <property type="term" value="F:secondary active sulfate transmembrane transporter activity"/>
    <property type="evidence" value="ECO:0007669"/>
    <property type="project" value="InterPro"/>
</dbReference>
<evidence type="ECO:0000313" key="7">
    <source>
        <dbReference type="EMBL" id="MBY71865.1"/>
    </source>
</evidence>
<dbReference type="Pfam" id="PF01740">
    <property type="entry name" value="STAS"/>
    <property type="match status" value="1"/>
</dbReference>
<feature type="transmembrane region" description="Helical" evidence="5">
    <location>
        <begin position="391"/>
        <end position="410"/>
    </location>
</feature>
<proteinExistence type="predicted"/>
<dbReference type="PROSITE" id="PS01130">
    <property type="entry name" value="SLC26A"/>
    <property type="match status" value="1"/>
</dbReference>
<dbReference type="Proteomes" id="UP000694846">
    <property type="component" value="Unplaced"/>
</dbReference>
<dbReference type="EMBL" id="GGMS01002662">
    <property type="protein sequence ID" value="MBY71865.1"/>
    <property type="molecule type" value="Transcribed_RNA"/>
</dbReference>
<evidence type="ECO:0000259" key="6">
    <source>
        <dbReference type="PROSITE" id="PS50801"/>
    </source>
</evidence>
<feature type="transmembrane region" description="Helical" evidence="5">
    <location>
        <begin position="110"/>
        <end position="133"/>
    </location>
</feature>
<keyword evidence="3 5" id="KW-1133">Transmembrane helix</keyword>
<feature type="transmembrane region" description="Helical" evidence="5">
    <location>
        <begin position="290"/>
        <end position="312"/>
    </location>
</feature>
<feature type="transmembrane region" description="Helical" evidence="5">
    <location>
        <begin position="422"/>
        <end position="449"/>
    </location>
</feature>
<accession>A0A2S2Q275</accession>
<feature type="domain" description="STAS" evidence="6">
    <location>
        <begin position="471"/>
        <end position="554"/>
    </location>
</feature>
<evidence type="ECO:0000256" key="5">
    <source>
        <dbReference type="SAM" id="Phobius"/>
    </source>
</evidence>
<dbReference type="PROSITE" id="PS50801">
    <property type="entry name" value="STAS"/>
    <property type="match status" value="1"/>
</dbReference>
<dbReference type="Pfam" id="PF00916">
    <property type="entry name" value="Sulfate_transp"/>
    <property type="match status" value="1"/>
</dbReference>
<protein>
    <submittedName>
        <fullName evidence="7 9 10">Sodium-independent sulfate anion transporter</fullName>
    </submittedName>
</protein>
<dbReference type="Gene3D" id="3.30.750.24">
    <property type="entry name" value="STAS domain"/>
    <property type="match status" value="1"/>
</dbReference>
<dbReference type="InterPro" id="IPR018045">
    <property type="entry name" value="S04_transporter_CS"/>
</dbReference>
<keyword evidence="2 5" id="KW-0812">Transmembrane</keyword>
<dbReference type="InterPro" id="IPR002645">
    <property type="entry name" value="STAS_dom"/>
</dbReference>
<dbReference type="InterPro" id="IPR001902">
    <property type="entry name" value="SLC26A/SulP_fam"/>
</dbReference>
<evidence type="ECO:0000313" key="14">
    <source>
        <dbReference type="RefSeq" id="XP_025414091.1"/>
    </source>
</evidence>
<dbReference type="RefSeq" id="XP_025414085.1">
    <property type="nucleotide sequence ID" value="XM_025558300.1"/>
</dbReference>
<dbReference type="InterPro" id="IPR011547">
    <property type="entry name" value="SLC26A/SulP_dom"/>
</dbReference>
<dbReference type="InterPro" id="IPR036513">
    <property type="entry name" value="STAS_dom_sf"/>
</dbReference>
<dbReference type="RefSeq" id="XP_025414086.1">
    <property type="nucleotide sequence ID" value="XM_025558301.1"/>
</dbReference>
<feature type="transmembrane region" description="Helical" evidence="5">
    <location>
        <begin position="324"/>
        <end position="344"/>
    </location>
</feature>
<evidence type="ECO:0000313" key="11">
    <source>
        <dbReference type="RefSeq" id="XP_025414087.1"/>
    </source>
</evidence>
<name>A0A2S2Q275_9HEMI</name>
<evidence type="ECO:0000256" key="4">
    <source>
        <dbReference type="ARBA" id="ARBA00023136"/>
    </source>
</evidence>
<reference evidence="9 10" key="2">
    <citation type="submission" date="2025-04" db="UniProtKB">
        <authorList>
            <consortium name="RefSeq"/>
        </authorList>
    </citation>
    <scope>IDENTIFICATION</scope>
    <source>
        <tissue evidence="9 10">Whole body</tissue>
    </source>
</reference>
<dbReference type="OrthoDB" id="288203at2759"/>
<reference evidence="7" key="1">
    <citation type="submission" date="2018-04" db="EMBL/GenBank/DDBJ databases">
        <title>Transcriptome assembly of Sipha flava.</title>
        <authorList>
            <person name="Scully E.D."/>
            <person name="Geib S.M."/>
            <person name="Palmer N.A."/>
            <person name="Koch K."/>
            <person name="Bradshaw J."/>
            <person name="Heng-Moss T."/>
            <person name="Sarath G."/>
        </authorList>
    </citation>
    <scope>NUCLEOTIDE SEQUENCE</scope>
</reference>
<dbReference type="RefSeq" id="XP_025414091.1">
    <property type="nucleotide sequence ID" value="XM_025558306.1"/>
</dbReference>
<feature type="transmembrane region" description="Helical" evidence="5">
    <location>
        <begin position="34"/>
        <end position="58"/>
    </location>
</feature>
<feature type="transmembrane region" description="Helical" evidence="5">
    <location>
        <begin position="140"/>
        <end position="157"/>
    </location>
</feature>
<dbReference type="GO" id="GO:0016020">
    <property type="term" value="C:membrane"/>
    <property type="evidence" value="ECO:0007669"/>
    <property type="project" value="UniProtKB-SubCell"/>
</dbReference>
<evidence type="ECO:0000313" key="12">
    <source>
        <dbReference type="RefSeq" id="XP_025414088.1"/>
    </source>
</evidence>
<evidence type="ECO:0000313" key="9">
    <source>
        <dbReference type="RefSeq" id="XP_025414085.1"/>
    </source>
</evidence>
<dbReference type="AlphaFoldDB" id="A0A2S2Q275"/>